<feature type="compositionally biased region" description="Basic and acidic residues" evidence="1">
    <location>
        <begin position="40"/>
        <end position="49"/>
    </location>
</feature>
<dbReference type="EMBL" id="LUKF01000019">
    <property type="protein sequence ID" value="KYG60734.1"/>
    <property type="molecule type" value="Genomic_DNA"/>
</dbReference>
<protein>
    <submittedName>
        <fullName evidence="3">Uncharacterized protein</fullName>
    </submittedName>
</protein>
<reference evidence="3 4" key="1">
    <citation type="submission" date="2016-03" db="EMBL/GenBank/DDBJ databases">
        <authorList>
            <person name="Ploux O."/>
        </authorList>
    </citation>
    <scope>NUCLEOTIDE SEQUENCE [LARGE SCALE GENOMIC DNA]</scope>
    <source>
        <strain evidence="3 4">BER2</strain>
    </source>
</reference>
<dbReference type="AlphaFoldDB" id="A0A150WCD9"/>
<evidence type="ECO:0000313" key="3">
    <source>
        <dbReference type="EMBL" id="KYG60734.1"/>
    </source>
</evidence>
<dbReference type="RefSeq" id="WP_063244992.1">
    <property type="nucleotide sequence ID" value="NZ_CP168967.1"/>
</dbReference>
<evidence type="ECO:0000256" key="1">
    <source>
        <dbReference type="SAM" id="MobiDB-lite"/>
    </source>
</evidence>
<evidence type="ECO:0000256" key="2">
    <source>
        <dbReference type="SAM" id="SignalP"/>
    </source>
</evidence>
<organism evidence="3 4">
    <name type="scientific">Bdellovibrio bacteriovorus</name>
    <dbReference type="NCBI Taxonomy" id="959"/>
    <lineage>
        <taxon>Bacteria</taxon>
        <taxon>Pseudomonadati</taxon>
        <taxon>Bdellovibrionota</taxon>
        <taxon>Bdellovibrionia</taxon>
        <taxon>Bdellovibrionales</taxon>
        <taxon>Pseudobdellovibrionaceae</taxon>
        <taxon>Bdellovibrio</taxon>
    </lineage>
</organism>
<feature type="compositionally biased region" description="Low complexity" evidence="1">
    <location>
        <begin position="82"/>
        <end position="97"/>
    </location>
</feature>
<feature type="region of interest" description="Disordered" evidence="1">
    <location>
        <begin position="67"/>
        <end position="97"/>
    </location>
</feature>
<name>A0A150WCD9_BDEBC</name>
<comment type="caution">
    <text evidence="3">The sequence shown here is derived from an EMBL/GenBank/DDBJ whole genome shotgun (WGS) entry which is preliminary data.</text>
</comment>
<dbReference type="OrthoDB" id="9854119at2"/>
<feature type="chain" id="PRO_5007572334" evidence="2">
    <location>
        <begin position="26"/>
        <end position="97"/>
    </location>
</feature>
<proteinExistence type="predicted"/>
<evidence type="ECO:0000313" key="4">
    <source>
        <dbReference type="Proteomes" id="UP000075391"/>
    </source>
</evidence>
<dbReference type="Proteomes" id="UP000075391">
    <property type="component" value="Unassembled WGS sequence"/>
</dbReference>
<accession>A0A150WCD9</accession>
<feature type="signal peptide" evidence="2">
    <location>
        <begin position="1"/>
        <end position="25"/>
    </location>
</feature>
<sequence>MKRLLALSILLAALGTSFVATSSFAQEDAGRTVNPGEDPNEAKSPKPLEADVASTGICPECTARMKHTRLNDDTTFRPQGTAAPGANGSGSPADGNR</sequence>
<gene>
    <name evidence="3" type="ORF">AZI85_12125</name>
</gene>
<keyword evidence="2" id="KW-0732">Signal</keyword>
<feature type="region of interest" description="Disordered" evidence="1">
    <location>
        <begin position="25"/>
        <end position="52"/>
    </location>
</feature>